<dbReference type="OrthoDB" id="9775095at2"/>
<dbReference type="Gene3D" id="2.40.170.20">
    <property type="entry name" value="TonB-dependent receptor, beta-barrel domain"/>
    <property type="match status" value="1"/>
</dbReference>
<keyword evidence="4" id="KW-0410">Iron transport</keyword>
<evidence type="ECO:0000256" key="8">
    <source>
        <dbReference type="ARBA" id="ARBA00023077"/>
    </source>
</evidence>
<evidence type="ECO:0000256" key="12">
    <source>
        <dbReference type="RuleBase" id="RU003357"/>
    </source>
</evidence>
<keyword evidence="2 11" id="KW-0813">Transport</keyword>
<gene>
    <name evidence="16" type="ORF">FFWV33_15035</name>
</gene>
<evidence type="ECO:0000256" key="9">
    <source>
        <dbReference type="ARBA" id="ARBA00023136"/>
    </source>
</evidence>
<feature type="signal peptide" evidence="13">
    <location>
        <begin position="1"/>
        <end position="19"/>
    </location>
</feature>
<keyword evidence="6" id="KW-0408">Iron</keyword>
<keyword evidence="5 11" id="KW-0812">Transmembrane</keyword>
<dbReference type="GO" id="GO:0006826">
    <property type="term" value="P:iron ion transport"/>
    <property type="evidence" value="ECO:0007669"/>
    <property type="project" value="UniProtKB-KW"/>
</dbReference>
<dbReference type="AlphaFoldDB" id="A0A2S1LGC2"/>
<reference evidence="16 17" key="1">
    <citation type="submission" date="2017-04" db="EMBL/GenBank/DDBJ databases">
        <title>Compelte genome sequence of WV33.</title>
        <authorList>
            <person name="Lee P.C."/>
        </authorList>
    </citation>
    <scope>NUCLEOTIDE SEQUENCE [LARGE SCALE GENOMIC DNA]</scope>
    <source>
        <strain evidence="16 17">WV33</strain>
    </source>
</reference>
<evidence type="ECO:0000256" key="2">
    <source>
        <dbReference type="ARBA" id="ARBA00022448"/>
    </source>
</evidence>
<dbReference type="SUPFAM" id="SSF56935">
    <property type="entry name" value="Porins"/>
    <property type="match status" value="1"/>
</dbReference>
<dbReference type="InterPro" id="IPR008969">
    <property type="entry name" value="CarboxyPept-like_regulatory"/>
</dbReference>
<sequence>MKKVLLLCLMLTCSFAVLANQSFQFKGKVVNNVNQGISNATIEILNTNHYTTSSNDGSFSIENVAYGDYVIKIKGVGYATFSQKVSISAKNENSLVFKLSKSENELDEVIVSAQKREENQQNLPVSISTLTEKQIKEYKIWDIKDITAIVPNFNAANPGDNRNVTSIRGITTTSYDPAVATYIDGVNQFGLDTYISQLQDIERIEVLRGPQGTLYGRNAMGGVVNIITKQPTNETTGFAELGIGNFNQQRISAGVRLPIVKDKLFFGASGLYTKRDGYFTNTFNNSNFDKQNSVMGNYYLKFLPNSKLSITLNAKHILNNNNGAFPLASSIDEALSNPYNLNQNSIAKMVDKTFNTSLSLKYNANAFDFVSQTAYQSNYRYYKTPIDGDFSPLDGYAIVNNYGRDWNNVNVISQELRFSSKANSTSKLKWIAGTYLFHQDNPVKQGTHIGADGNLLGAPESNVTYINTNQGKGNGLALFGQGTYALNEKLDLSVGLRYDLEERKQTAQGERQPDGDAVGTIFPETSASASFDAFSPKAGLQYKINSNSNLFATYNRGFRTGGISQLSGDPREALQTYEPEFSNNFEIGSKNTFLANRLRLNLAAFYTTVNNAQVPTLMLPDAITVTKNVGELTSKGIELQTEIIPIKNLELNYNLGFTDAKYKDLTLSDNGNTETFNSRKQLFTPAVTSMLAAQYKQSITESVKSFARVEWKYLGKQYFDLANQLSQNSYHLFNARAGISFKKLEISIWAENLTNKKYVDYAYNFGAAHLATARTYGLLLRTNF</sequence>
<evidence type="ECO:0008006" key="18">
    <source>
        <dbReference type="Google" id="ProtNLM"/>
    </source>
</evidence>
<keyword evidence="8 12" id="KW-0798">TonB box</keyword>
<keyword evidence="7" id="KW-0406">Ion transport</keyword>
<keyword evidence="10 11" id="KW-0998">Cell outer membrane</keyword>
<evidence type="ECO:0000256" key="10">
    <source>
        <dbReference type="ARBA" id="ARBA00023237"/>
    </source>
</evidence>
<feature type="domain" description="TonB-dependent receptor plug" evidence="15">
    <location>
        <begin position="120"/>
        <end position="223"/>
    </location>
</feature>
<dbReference type="Gene3D" id="2.60.40.1120">
    <property type="entry name" value="Carboxypeptidase-like, regulatory domain"/>
    <property type="match status" value="1"/>
</dbReference>
<dbReference type="PANTHER" id="PTHR32552:SF81">
    <property type="entry name" value="TONB-DEPENDENT OUTER MEMBRANE RECEPTOR"/>
    <property type="match status" value="1"/>
</dbReference>
<dbReference type="Pfam" id="PF13715">
    <property type="entry name" value="CarbopepD_reg_2"/>
    <property type="match status" value="1"/>
</dbReference>
<dbReference type="Proteomes" id="UP000244527">
    <property type="component" value="Chromosome"/>
</dbReference>
<keyword evidence="17" id="KW-1185">Reference proteome</keyword>
<evidence type="ECO:0000313" key="16">
    <source>
        <dbReference type="EMBL" id="AWG22748.1"/>
    </source>
</evidence>
<evidence type="ECO:0000256" key="3">
    <source>
        <dbReference type="ARBA" id="ARBA00022452"/>
    </source>
</evidence>
<evidence type="ECO:0000256" key="7">
    <source>
        <dbReference type="ARBA" id="ARBA00023065"/>
    </source>
</evidence>
<dbReference type="EMBL" id="CP020918">
    <property type="protein sequence ID" value="AWG22748.1"/>
    <property type="molecule type" value="Genomic_DNA"/>
</dbReference>
<dbReference type="PROSITE" id="PS52016">
    <property type="entry name" value="TONB_DEPENDENT_REC_3"/>
    <property type="match status" value="1"/>
</dbReference>
<dbReference type="InterPro" id="IPR039426">
    <property type="entry name" value="TonB-dep_rcpt-like"/>
</dbReference>
<dbReference type="PANTHER" id="PTHR32552">
    <property type="entry name" value="FERRICHROME IRON RECEPTOR-RELATED"/>
    <property type="match status" value="1"/>
</dbReference>
<evidence type="ECO:0000256" key="4">
    <source>
        <dbReference type="ARBA" id="ARBA00022496"/>
    </source>
</evidence>
<dbReference type="InterPro" id="IPR012910">
    <property type="entry name" value="Plug_dom"/>
</dbReference>
<evidence type="ECO:0000256" key="1">
    <source>
        <dbReference type="ARBA" id="ARBA00004571"/>
    </source>
</evidence>
<keyword evidence="13" id="KW-0732">Signal</keyword>
<dbReference type="GO" id="GO:0009279">
    <property type="term" value="C:cell outer membrane"/>
    <property type="evidence" value="ECO:0007669"/>
    <property type="project" value="UniProtKB-SubCell"/>
</dbReference>
<dbReference type="SUPFAM" id="SSF49464">
    <property type="entry name" value="Carboxypeptidase regulatory domain-like"/>
    <property type="match status" value="1"/>
</dbReference>
<evidence type="ECO:0000256" key="5">
    <source>
        <dbReference type="ARBA" id="ARBA00022692"/>
    </source>
</evidence>
<dbReference type="KEGG" id="ffa:FFWV33_15035"/>
<evidence type="ECO:0000259" key="15">
    <source>
        <dbReference type="Pfam" id="PF07715"/>
    </source>
</evidence>
<evidence type="ECO:0000313" key="17">
    <source>
        <dbReference type="Proteomes" id="UP000244527"/>
    </source>
</evidence>
<organism evidence="16 17">
    <name type="scientific">Flavobacterium faecale</name>
    <dbReference type="NCBI Taxonomy" id="1355330"/>
    <lineage>
        <taxon>Bacteria</taxon>
        <taxon>Pseudomonadati</taxon>
        <taxon>Bacteroidota</taxon>
        <taxon>Flavobacteriia</taxon>
        <taxon>Flavobacteriales</taxon>
        <taxon>Flavobacteriaceae</taxon>
        <taxon>Flavobacterium</taxon>
    </lineage>
</organism>
<accession>A0A2S1LGC2</accession>
<comment type="subcellular location">
    <subcellularLocation>
        <location evidence="1 11">Cell outer membrane</location>
        <topology evidence="1 11">Multi-pass membrane protein</topology>
    </subcellularLocation>
</comment>
<dbReference type="Pfam" id="PF00593">
    <property type="entry name" value="TonB_dep_Rec_b-barrel"/>
    <property type="match status" value="1"/>
</dbReference>
<evidence type="ECO:0000256" key="11">
    <source>
        <dbReference type="PROSITE-ProRule" id="PRU01360"/>
    </source>
</evidence>
<keyword evidence="3 11" id="KW-1134">Transmembrane beta strand</keyword>
<protein>
    <recommendedName>
        <fullName evidence="18">TonB-dependent receptor</fullName>
    </recommendedName>
</protein>
<dbReference type="InterPro" id="IPR000531">
    <property type="entry name" value="Beta-barrel_TonB"/>
</dbReference>
<name>A0A2S1LGC2_9FLAO</name>
<dbReference type="RefSeq" id="WP_108741665.1">
    <property type="nucleotide sequence ID" value="NZ_CP020918.1"/>
</dbReference>
<evidence type="ECO:0000256" key="13">
    <source>
        <dbReference type="SAM" id="SignalP"/>
    </source>
</evidence>
<dbReference type="CDD" id="cd01347">
    <property type="entry name" value="ligand_gated_channel"/>
    <property type="match status" value="1"/>
</dbReference>
<evidence type="ECO:0000259" key="14">
    <source>
        <dbReference type="Pfam" id="PF00593"/>
    </source>
</evidence>
<feature type="chain" id="PRO_5015509923" description="TonB-dependent receptor" evidence="13">
    <location>
        <begin position="20"/>
        <end position="784"/>
    </location>
</feature>
<keyword evidence="9 11" id="KW-0472">Membrane</keyword>
<proteinExistence type="inferred from homology"/>
<evidence type="ECO:0000256" key="6">
    <source>
        <dbReference type="ARBA" id="ARBA00023004"/>
    </source>
</evidence>
<dbReference type="InterPro" id="IPR036942">
    <property type="entry name" value="Beta-barrel_TonB_sf"/>
</dbReference>
<dbReference type="Pfam" id="PF07715">
    <property type="entry name" value="Plug"/>
    <property type="match status" value="1"/>
</dbReference>
<comment type="similarity">
    <text evidence="11 12">Belongs to the TonB-dependent receptor family.</text>
</comment>
<feature type="domain" description="TonB-dependent receptor-like beta-barrel" evidence="14">
    <location>
        <begin position="289"/>
        <end position="753"/>
    </location>
</feature>